<feature type="transmembrane region" description="Helical" evidence="6">
    <location>
        <begin position="106"/>
        <end position="127"/>
    </location>
</feature>
<comment type="caution">
    <text evidence="8">The sequence shown here is derived from an EMBL/GenBank/DDBJ whole genome shotgun (WGS) entry which is preliminary data.</text>
</comment>
<dbReference type="InterPro" id="IPR005828">
    <property type="entry name" value="MFS_sugar_transport-like"/>
</dbReference>
<evidence type="ECO:0000313" key="9">
    <source>
        <dbReference type="Proteomes" id="UP001445076"/>
    </source>
</evidence>
<keyword evidence="3 6" id="KW-1133">Transmembrane helix</keyword>
<dbReference type="SUPFAM" id="SSF103473">
    <property type="entry name" value="MFS general substrate transporter"/>
    <property type="match status" value="1"/>
</dbReference>
<feature type="transmembrane region" description="Helical" evidence="6">
    <location>
        <begin position="48"/>
        <end position="68"/>
    </location>
</feature>
<organism evidence="8 9">
    <name type="scientific">Cherax quadricarinatus</name>
    <name type="common">Australian red claw crayfish</name>
    <dbReference type="NCBI Taxonomy" id="27406"/>
    <lineage>
        <taxon>Eukaryota</taxon>
        <taxon>Metazoa</taxon>
        <taxon>Ecdysozoa</taxon>
        <taxon>Arthropoda</taxon>
        <taxon>Crustacea</taxon>
        <taxon>Multicrustacea</taxon>
        <taxon>Malacostraca</taxon>
        <taxon>Eumalacostraca</taxon>
        <taxon>Eucarida</taxon>
        <taxon>Decapoda</taxon>
        <taxon>Pleocyemata</taxon>
        <taxon>Astacidea</taxon>
        <taxon>Parastacoidea</taxon>
        <taxon>Parastacidae</taxon>
        <taxon>Cherax</taxon>
    </lineage>
</organism>
<evidence type="ECO:0000313" key="8">
    <source>
        <dbReference type="EMBL" id="KAK8727064.1"/>
    </source>
</evidence>
<dbReference type="GO" id="GO:0022857">
    <property type="term" value="F:transmembrane transporter activity"/>
    <property type="evidence" value="ECO:0007669"/>
    <property type="project" value="InterPro"/>
</dbReference>
<evidence type="ECO:0000256" key="2">
    <source>
        <dbReference type="ARBA" id="ARBA00022692"/>
    </source>
</evidence>
<feature type="compositionally biased region" description="Basic and acidic residues" evidence="5">
    <location>
        <begin position="464"/>
        <end position="484"/>
    </location>
</feature>
<dbReference type="Proteomes" id="UP001445076">
    <property type="component" value="Unassembled WGS sequence"/>
</dbReference>
<feature type="transmembrane region" description="Helical" evidence="6">
    <location>
        <begin position="134"/>
        <end position="155"/>
    </location>
</feature>
<feature type="non-terminal residue" evidence="8">
    <location>
        <position position="1"/>
    </location>
</feature>
<evidence type="ECO:0000256" key="5">
    <source>
        <dbReference type="SAM" id="MobiDB-lite"/>
    </source>
</evidence>
<keyword evidence="9" id="KW-1185">Reference proteome</keyword>
<reference evidence="8 9" key="1">
    <citation type="journal article" date="2024" name="BMC Genomics">
        <title>Genome assembly of redclaw crayfish (Cherax quadricarinatus) provides insights into its immune adaptation and hypoxia tolerance.</title>
        <authorList>
            <person name="Liu Z."/>
            <person name="Zheng J."/>
            <person name="Li H."/>
            <person name="Fang K."/>
            <person name="Wang S."/>
            <person name="He J."/>
            <person name="Zhou D."/>
            <person name="Weng S."/>
            <person name="Chi M."/>
            <person name="Gu Z."/>
            <person name="He J."/>
            <person name="Li F."/>
            <person name="Wang M."/>
        </authorList>
    </citation>
    <scope>NUCLEOTIDE SEQUENCE [LARGE SCALE GENOMIC DNA]</scope>
    <source>
        <strain evidence="8">ZL_2023a</strain>
    </source>
</reference>
<feature type="domain" description="Major facilitator superfamily (MFS) profile" evidence="7">
    <location>
        <begin position="1"/>
        <end position="422"/>
    </location>
</feature>
<dbReference type="InterPro" id="IPR005829">
    <property type="entry name" value="Sugar_transporter_CS"/>
</dbReference>
<dbReference type="Pfam" id="PF00083">
    <property type="entry name" value="Sugar_tr"/>
    <property type="match status" value="1"/>
</dbReference>
<name>A0AAW0WLI4_CHEQU</name>
<keyword evidence="2 6" id="KW-0812">Transmembrane</keyword>
<dbReference type="PROSITE" id="PS50850">
    <property type="entry name" value="MFS"/>
    <property type="match status" value="1"/>
</dbReference>
<dbReference type="InterPro" id="IPR036259">
    <property type="entry name" value="MFS_trans_sf"/>
</dbReference>
<evidence type="ECO:0000256" key="1">
    <source>
        <dbReference type="ARBA" id="ARBA00004141"/>
    </source>
</evidence>
<evidence type="ECO:0000259" key="7">
    <source>
        <dbReference type="PROSITE" id="PS50850"/>
    </source>
</evidence>
<dbReference type="Gene3D" id="1.20.1250.20">
    <property type="entry name" value="MFS general substrate transporter like domains"/>
    <property type="match status" value="1"/>
</dbReference>
<dbReference type="InterPro" id="IPR020846">
    <property type="entry name" value="MFS_dom"/>
</dbReference>
<dbReference type="PROSITE" id="PS00216">
    <property type="entry name" value="SUGAR_TRANSPORT_1"/>
    <property type="match status" value="1"/>
</dbReference>
<feature type="transmembrane region" description="Helical" evidence="6">
    <location>
        <begin position="397"/>
        <end position="417"/>
    </location>
</feature>
<feature type="transmembrane region" description="Helical" evidence="6">
    <location>
        <begin position="278"/>
        <end position="300"/>
    </location>
</feature>
<dbReference type="PANTHER" id="PTHR24064">
    <property type="entry name" value="SOLUTE CARRIER FAMILY 22 MEMBER"/>
    <property type="match status" value="1"/>
</dbReference>
<evidence type="ECO:0000256" key="3">
    <source>
        <dbReference type="ARBA" id="ARBA00022989"/>
    </source>
</evidence>
<feature type="transmembrane region" description="Helical" evidence="6">
    <location>
        <begin position="335"/>
        <end position="353"/>
    </location>
</feature>
<dbReference type="EMBL" id="JARKIK010000077">
    <property type="protein sequence ID" value="KAK8727064.1"/>
    <property type="molecule type" value="Genomic_DNA"/>
</dbReference>
<proteinExistence type="predicted"/>
<feature type="region of interest" description="Disordered" evidence="5">
    <location>
        <begin position="452"/>
        <end position="526"/>
    </location>
</feature>
<evidence type="ECO:0000256" key="4">
    <source>
        <dbReference type="ARBA" id="ARBA00023136"/>
    </source>
</evidence>
<dbReference type="CDD" id="cd17317">
    <property type="entry name" value="MFS_SLC22"/>
    <property type="match status" value="1"/>
</dbReference>
<dbReference type="GO" id="GO:0016020">
    <property type="term" value="C:membrane"/>
    <property type="evidence" value="ECO:0007669"/>
    <property type="project" value="UniProtKB-SubCell"/>
</dbReference>
<feature type="transmembrane region" description="Helical" evidence="6">
    <location>
        <begin position="248"/>
        <end position="266"/>
    </location>
</feature>
<gene>
    <name evidence="8" type="ORF">OTU49_009920</name>
</gene>
<keyword evidence="4 6" id="KW-0472">Membrane</keyword>
<protein>
    <recommendedName>
        <fullName evidence="7">Major facilitator superfamily (MFS) profile domain-containing protein</fullName>
    </recommendedName>
</protein>
<feature type="transmembrane region" description="Helical" evidence="6">
    <location>
        <begin position="373"/>
        <end position="391"/>
    </location>
</feature>
<accession>A0AAW0WLI4</accession>
<comment type="subcellular location">
    <subcellularLocation>
        <location evidence="1">Membrane</location>
        <topology evidence="1">Multi-pass membrane protein</topology>
    </subcellularLocation>
</comment>
<feature type="transmembrane region" description="Helical" evidence="6">
    <location>
        <begin position="75"/>
        <end position="100"/>
    </location>
</feature>
<feature type="transmembrane region" description="Helical" evidence="6">
    <location>
        <begin position="161"/>
        <end position="182"/>
    </location>
</feature>
<dbReference type="AlphaFoldDB" id="A0AAW0WLI4"/>
<sequence length="526" mass="58947">VVRTNTSWPNVSWPTTSCIHGWNYNYSLYYPTITSQLDWVCDNDWRPALSQSLFFVGSLVASPVLGWAADKWGRLPVIVLTNMIGCVAGIASAFCTSFASFTAFRFIVGMTYDTHYMATYILLLEYVSSQYRTIMANVPIMLFLTTAMCAMPWMAMGIANWSTFAVVIHAPQAISFLFLWLIPESARWLLGQGRVKDTIKILKKAAKVNRKPLTPEVIQEFEAYGTKQARTDHHKTASVLDLLRRPRLRLRFVVLCIMWMVITVAYDGHMRNTEHIGSNVFTTFCIAGFVELPADFLTMVAVEKVGRRHTTVFTLVVSGLVSFVVAALPPGHTMTIMWMAVMGRFMITMAINVGMQYPVEVLPTVARGSCSGAIHTLGHVSVFASPYIVYLTKYGHYLPYVILGALTVGGGLVCLVLPETLNQNLPDTLEDGEKFFSDQSFFYDPCTRRRSKGTLREEDDSSKEDDSPKEDETVRDAEDGDPRTNEMLCFTKAPKEQNISPCQERCHTPVNDDNSQALTSEDARQT</sequence>
<evidence type="ECO:0000256" key="6">
    <source>
        <dbReference type="SAM" id="Phobius"/>
    </source>
</evidence>
<feature type="transmembrane region" description="Helical" evidence="6">
    <location>
        <begin position="312"/>
        <end position="329"/>
    </location>
</feature>